<proteinExistence type="predicted"/>
<reference evidence="6 7" key="1">
    <citation type="submission" date="2018-11" db="EMBL/GenBank/DDBJ databases">
        <title>Sequencing the genomes of 1000 actinobacteria strains.</title>
        <authorList>
            <person name="Klenk H.-P."/>
        </authorList>
    </citation>
    <scope>NUCLEOTIDE SEQUENCE [LARGE SCALE GENOMIC DNA]</scope>
    <source>
        <strain evidence="6 7">DSM 44254</strain>
    </source>
</reference>
<evidence type="ECO:0000313" key="6">
    <source>
        <dbReference type="EMBL" id="ROO84227.1"/>
    </source>
</evidence>
<dbReference type="SUPFAM" id="SSF81330">
    <property type="entry name" value="Gated mechanosensitive channel"/>
    <property type="match status" value="1"/>
</dbReference>
<evidence type="ECO:0000256" key="1">
    <source>
        <dbReference type="ARBA" id="ARBA00004141"/>
    </source>
</evidence>
<dbReference type="RefSeq" id="WP_123663868.1">
    <property type="nucleotide sequence ID" value="NZ_RJKE01000001.1"/>
</dbReference>
<organism evidence="6 7">
    <name type="scientific">Actinocorallia herbida</name>
    <dbReference type="NCBI Taxonomy" id="58109"/>
    <lineage>
        <taxon>Bacteria</taxon>
        <taxon>Bacillati</taxon>
        <taxon>Actinomycetota</taxon>
        <taxon>Actinomycetes</taxon>
        <taxon>Streptosporangiales</taxon>
        <taxon>Thermomonosporaceae</taxon>
        <taxon>Actinocorallia</taxon>
    </lineage>
</organism>
<feature type="transmembrane region" description="Helical" evidence="5">
    <location>
        <begin position="68"/>
        <end position="91"/>
    </location>
</feature>
<dbReference type="AlphaFoldDB" id="A0A3N1CSE5"/>
<evidence type="ECO:0000256" key="4">
    <source>
        <dbReference type="ARBA" id="ARBA00023136"/>
    </source>
</evidence>
<dbReference type="GO" id="GO:0008381">
    <property type="term" value="F:mechanosensitive monoatomic ion channel activity"/>
    <property type="evidence" value="ECO:0007669"/>
    <property type="project" value="TreeGrafter"/>
</dbReference>
<sequence>MEGLKKFLLRGNLVQLAVAVVVGAQFSGLVTQFVKSFIDPLLALVGGNPNLDFLVFTIGDTKFPYGTFLSVAITFAITATVIYFVLVAPMAKLLVFLDRKEAATERDCPSCLSAVPVKASRCKFCTSELQPVA</sequence>
<keyword evidence="2 5" id="KW-0812">Transmembrane</keyword>
<evidence type="ECO:0000256" key="5">
    <source>
        <dbReference type="SAM" id="Phobius"/>
    </source>
</evidence>
<gene>
    <name evidence="6" type="ORF">EDD29_1747</name>
</gene>
<protein>
    <submittedName>
        <fullName evidence="6">Large conductance mechanosensitive channel</fullName>
    </submittedName>
</protein>
<evidence type="ECO:0000256" key="2">
    <source>
        <dbReference type="ARBA" id="ARBA00022692"/>
    </source>
</evidence>
<evidence type="ECO:0000256" key="3">
    <source>
        <dbReference type="ARBA" id="ARBA00022989"/>
    </source>
</evidence>
<dbReference type="Pfam" id="PF01741">
    <property type="entry name" value="MscL"/>
    <property type="match status" value="1"/>
</dbReference>
<dbReference type="InterPro" id="IPR037673">
    <property type="entry name" value="MSC/AndL"/>
</dbReference>
<dbReference type="InterPro" id="IPR036019">
    <property type="entry name" value="MscL_channel"/>
</dbReference>
<dbReference type="GO" id="GO:0016020">
    <property type="term" value="C:membrane"/>
    <property type="evidence" value="ECO:0007669"/>
    <property type="project" value="UniProtKB-SubCell"/>
</dbReference>
<name>A0A3N1CSE5_9ACTN</name>
<dbReference type="OrthoDB" id="9810350at2"/>
<accession>A0A3N1CSE5</accession>
<dbReference type="Gene3D" id="1.10.1200.120">
    <property type="entry name" value="Large-conductance mechanosensitive channel, MscL, domain 1"/>
    <property type="match status" value="1"/>
</dbReference>
<keyword evidence="4 5" id="KW-0472">Membrane</keyword>
<evidence type="ECO:0000313" key="7">
    <source>
        <dbReference type="Proteomes" id="UP000272400"/>
    </source>
</evidence>
<dbReference type="PANTHER" id="PTHR30266">
    <property type="entry name" value="MECHANOSENSITIVE CHANNEL MSCL"/>
    <property type="match status" value="1"/>
</dbReference>
<keyword evidence="3 5" id="KW-1133">Transmembrane helix</keyword>
<keyword evidence="7" id="KW-1185">Reference proteome</keyword>
<comment type="caution">
    <text evidence="6">The sequence shown here is derived from an EMBL/GenBank/DDBJ whole genome shotgun (WGS) entry which is preliminary data.</text>
</comment>
<dbReference type="Proteomes" id="UP000272400">
    <property type="component" value="Unassembled WGS sequence"/>
</dbReference>
<feature type="transmembrane region" description="Helical" evidence="5">
    <location>
        <begin position="12"/>
        <end position="34"/>
    </location>
</feature>
<dbReference type="PANTHER" id="PTHR30266:SF2">
    <property type="entry name" value="LARGE-CONDUCTANCE MECHANOSENSITIVE CHANNEL"/>
    <property type="match status" value="1"/>
</dbReference>
<comment type="subcellular location">
    <subcellularLocation>
        <location evidence="1">Membrane</location>
        <topology evidence="1">Multi-pass membrane protein</topology>
    </subcellularLocation>
</comment>
<dbReference type="EMBL" id="RJKE01000001">
    <property type="protein sequence ID" value="ROO84227.1"/>
    <property type="molecule type" value="Genomic_DNA"/>
</dbReference>